<proteinExistence type="inferred from homology"/>
<organism evidence="14 15">
    <name type="scientific">Pseudohongiella nitratireducens</name>
    <dbReference type="NCBI Taxonomy" id="1768907"/>
    <lineage>
        <taxon>Bacteria</taxon>
        <taxon>Pseudomonadati</taxon>
        <taxon>Pseudomonadota</taxon>
        <taxon>Gammaproteobacteria</taxon>
        <taxon>Pseudomonadales</taxon>
        <taxon>Pseudohongiellaceae</taxon>
        <taxon>Pseudohongiella</taxon>
    </lineage>
</organism>
<evidence type="ECO:0000256" key="4">
    <source>
        <dbReference type="ARBA" id="ARBA00016436"/>
    </source>
</evidence>
<evidence type="ECO:0000256" key="7">
    <source>
        <dbReference type="ARBA" id="ARBA00022679"/>
    </source>
</evidence>
<dbReference type="PANTHER" id="PTHR42724">
    <property type="entry name" value="TETRAACYLDISACCHARIDE 4'-KINASE"/>
    <property type="match status" value="1"/>
</dbReference>
<protein>
    <recommendedName>
        <fullName evidence="4 13">Tetraacyldisaccharide 4'-kinase</fullName>
        <ecNumber evidence="3 13">2.7.1.130</ecNumber>
    </recommendedName>
    <alternativeName>
        <fullName evidence="12 13">Lipid A 4'-kinase</fullName>
    </alternativeName>
</protein>
<keyword evidence="5 13" id="KW-0444">Lipid biosynthesis</keyword>
<evidence type="ECO:0000256" key="6">
    <source>
        <dbReference type="ARBA" id="ARBA00022556"/>
    </source>
</evidence>
<dbReference type="GO" id="GO:0005524">
    <property type="term" value="F:ATP binding"/>
    <property type="evidence" value="ECO:0007669"/>
    <property type="project" value="UniProtKB-UniRule"/>
</dbReference>
<evidence type="ECO:0000256" key="10">
    <source>
        <dbReference type="ARBA" id="ARBA00022840"/>
    </source>
</evidence>
<evidence type="ECO:0000256" key="9">
    <source>
        <dbReference type="ARBA" id="ARBA00022777"/>
    </source>
</evidence>
<gene>
    <name evidence="13 14" type="primary">lpxK</name>
    <name evidence="14" type="ORF">GCM10011403_11740</name>
</gene>
<keyword evidence="15" id="KW-1185">Reference proteome</keyword>
<comment type="catalytic activity">
    <reaction evidence="13">
        <text>a lipid A disaccharide + ATP = a lipid IVA + ADP + H(+)</text>
        <dbReference type="Rhea" id="RHEA:67840"/>
        <dbReference type="ChEBI" id="CHEBI:15378"/>
        <dbReference type="ChEBI" id="CHEBI:30616"/>
        <dbReference type="ChEBI" id="CHEBI:176343"/>
        <dbReference type="ChEBI" id="CHEBI:176425"/>
        <dbReference type="ChEBI" id="CHEBI:456216"/>
        <dbReference type="EC" id="2.7.1.130"/>
    </reaction>
</comment>
<keyword evidence="11 13" id="KW-0443">Lipid metabolism</keyword>
<dbReference type="EMBL" id="BMIY01000005">
    <property type="protein sequence ID" value="GGG56268.1"/>
    <property type="molecule type" value="Genomic_DNA"/>
</dbReference>
<evidence type="ECO:0000256" key="8">
    <source>
        <dbReference type="ARBA" id="ARBA00022741"/>
    </source>
</evidence>
<dbReference type="AlphaFoldDB" id="A0A917LTC5"/>
<keyword evidence="7 13" id="KW-0808">Transferase</keyword>
<comment type="function">
    <text evidence="1 13">Transfers the gamma-phosphate of ATP to the 4'-position of a tetraacyldisaccharide 1-phosphate intermediate (termed DS-1-P) to form tetraacyldisaccharide 1,4'-bis-phosphate (lipid IVA).</text>
</comment>
<dbReference type="NCBIfam" id="TIGR00682">
    <property type="entry name" value="lpxK"/>
    <property type="match status" value="1"/>
</dbReference>
<dbReference type="GO" id="GO:0009244">
    <property type="term" value="P:lipopolysaccharide core region biosynthetic process"/>
    <property type="evidence" value="ECO:0007669"/>
    <property type="project" value="TreeGrafter"/>
</dbReference>
<dbReference type="GO" id="GO:0009029">
    <property type="term" value="F:lipid-A 4'-kinase activity"/>
    <property type="evidence" value="ECO:0007669"/>
    <property type="project" value="UniProtKB-UniRule"/>
</dbReference>
<accession>A0A917LTC5</accession>
<evidence type="ECO:0000256" key="13">
    <source>
        <dbReference type="HAMAP-Rule" id="MF_00409"/>
    </source>
</evidence>
<dbReference type="EC" id="2.7.1.130" evidence="3 13"/>
<dbReference type="Proteomes" id="UP000627715">
    <property type="component" value="Unassembled WGS sequence"/>
</dbReference>
<comment type="caution">
    <text evidence="14">The sequence shown here is derived from an EMBL/GenBank/DDBJ whole genome shotgun (WGS) entry which is preliminary data.</text>
</comment>
<feature type="binding site" evidence="13">
    <location>
        <begin position="54"/>
        <end position="61"/>
    </location>
    <ligand>
        <name>ATP</name>
        <dbReference type="ChEBI" id="CHEBI:30616"/>
    </ligand>
</feature>
<dbReference type="GO" id="GO:0005886">
    <property type="term" value="C:plasma membrane"/>
    <property type="evidence" value="ECO:0007669"/>
    <property type="project" value="TreeGrafter"/>
</dbReference>
<comment type="pathway">
    <text evidence="2 13">Glycolipid biosynthesis; lipid IV(A) biosynthesis; lipid IV(A) from (3R)-3-hydroxytetradecanoyl-[acyl-carrier-protein] and UDP-N-acetyl-alpha-D-glucosamine: step 6/6.</text>
</comment>
<dbReference type="GO" id="GO:0009245">
    <property type="term" value="P:lipid A biosynthetic process"/>
    <property type="evidence" value="ECO:0007669"/>
    <property type="project" value="UniProtKB-UniRule"/>
</dbReference>
<dbReference type="InterPro" id="IPR027417">
    <property type="entry name" value="P-loop_NTPase"/>
</dbReference>
<sequence>MPSLPEDWYRGAAWLQLLRPLSALYQWLAARRRLRHSAQQHAGSKPVIVVGNITVGGTGKTPVVIALAKWLEARGFRVAVLSRGYGASPPTLPYLVEADCGPEQCGDEIAMMRRHLSGVIMIDPDRRRALDALELRDDCDIVVSDDGLQHYRLRRDIEWVVIDGARGLGNGYCLPAGPLREPVERLLDADQILVNGNWQADRTQQESGLGQVTEKITHFELQPGDWVNVKNGERLDLETGVKRFTEQSASGDGIQAIAGIGNPQRFFNTLNSLELSVETRAFSDHYPYQAEDLSTWQQQTLLMTEKDAVKCQAFAGDEWWYLHVVASVPETVQETLLAQLNILLADSKNGQA</sequence>
<dbReference type="RefSeq" id="WP_397387573.1">
    <property type="nucleotide sequence ID" value="NZ_BMIY01000005.1"/>
</dbReference>
<comment type="similarity">
    <text evidence="13">Belongs to the LpxK family.</text>
</comment>
<keyword evidence="9 13" id="KW-0418">Kinase</keyword>
<dbReference type="HAMAP" id="MF_00409">
    <property type="entry name" value="LpxK"/>
    <property type="match status" value="1"/>
</dbReference>
<evidence type="ECO:0000256" key="2">
    <source>
        <dbReference type="ARBA" id="ARBA00004870"/>
    </source>
</evidence>
<evidence type="ECO:0000256" key="1">
    <source>
        <dbReference type="ARBA" id="ARBA00002274"/>
    </source>
</evidence>
<dbReference type="InterPro" id="IPR003758">
    <property type="entry name" value="LpxK"/>
</dbReference>
<keyword evidence="10 13" id="KW-0067">ATP-binding</keyword>
<reference evidence="14" key="1">
    <citation type="journal article" date="2014" name="Int. J. Syst. Evol. Microbiol.">
        <title>Complete genome sequence of Corynebacterium casei LMG S-19264T (=DSM 44701T), isolated from a smear-ripened cheese.</title>
        <authorList>
            <consortium name="US DOE Joint Genome Institute (JGI-PGF)"/>
            <person name="Walter F."/>
            <person name="Albersmeier A."/>
            <person name="Kalinowski J."/>
            <person name="Ruckert C."/>
        </authorList>
    </citation>
    <scope>NUCLEOTIDE SEQUENCE</scope>
    <source>
        <strain evidence="14">CGMCC 1.15425</strain>
    </source>
</reference>
<name>A0A917LTC5_9GAMM</name>
<dbReference type="Pfam" id="PF02606">
    <property type="entry name" value="LpxK"/>
    <property type="match status" value="1"/>
</dbReference>
<evidence type="ECO:0000256" key="5">
    <source>
        <dbReference type="ARBA" id="ARBA00022516"/>
    </source>
</evidence>
<evidence type="ECO:0000313" key="14">
    <source>
        <dbReference type="EMBL" id="GGG56268.1"/>
    </source>
</evidence>
<evidence type="ECO:0000313" key="15">
    <source>
        <dbReference type="Proteomes" id="UP000627715"/>
    </source>
</evidence>
<dbReference type="PANTHER" id="PTHR42724:SF1">
    <property type="entry name" value="TETRAACYLDISACCHARIDE 4'-KINASE, MITOCHONDRIAL-RELATED"/>
    <property type="match status" value="1"/>
</dbReference>
<keyword evidence="6 13" id="KW-0441">Lipid A biosynthesis</keyword>
<dbReference type="SUPFAM" id="SSF52540">
    <property type="entry name" value="P-loop containing nucleoside triphosphate hydrolases"/>
    <property type="match status" value="1"/>
</dbReference>
<evidence type="ECO:0000256" key="11">
    <source>
        <dbReference type="ARBA" id="ARBA00023098"/>
    </source>
</evidence>
<evidence type="ECO:0000256" key="3">
    <source>
        <dbReference type="ARBA" id="ARBA00012071"/>
    </source>
</evidence>
<evidence type="ECO:0000256" key="12">
    <source>
        <dbReference type="ARBA" id="ARBA00029757"/>
    </source>
</evidence>
<keyword evidence="8 13" id="KW-0547">Nucleotide-binding</keyword>
<reference evidence="14" key="2">
    <citation type="submission" date="2020-09" db="EMBL/GenBank/DDBJ databases">
        <authorList>
            <person name="Sun Q."/>
            <person name="Zhou Y."/>
        </authorList>
    </citation>
    <scope>NUCLEOTIDE SEQUENCE</scope>
    <source>
        <strain evidence="14">CGMCC 1.15425</strain>
    </source>
</reference>